<evidence type="ECO:0000313" key="1">
    <source>
        <dbReference type="EMBL" id="WMD19133.1"/>
    </source>
</evidence>
<gene>
    <name evidence="1" type="ORF">RAS12_21240</name>
</gene>
<name>A0ABY9LWG7_9BURK</name>
<evidence type="ECO:0000313" key="2">
    <source>
        <dbReference type="Proteomes" id="UP001234798"/>
    </source>
</evidence>
<accession>A0ABY9LWG7</accession>
<sequence length="81" mass="9306">MGIEYKIKFAVPANYDSSALLKKLPDPIEDPSLPDIYSYTIEDDGFYFVDHLVNQAVASFALRRFIDEALMYSERIEIVEP</sequence>
<dbReference type="RefSeq" id="WP_306939913.1">
    <property type="nucleotide sequence ID" value="NZ_CP132976.1"/>
</dbReference>
<dbReference type="Proteomes" id="UP001234798">
    <property type="component" value="Chromosome"/>
</dbReference>
<proteinExistence type="predicted"/>
<organism evidence="1 2">
    <name type="scientific">Achromobacter seleniivolatilans</name>
    <dbReference type="NCBI Taxonomy" id="3047478"/>
    <lineage>
        <taxon>Bacteria</taxon>
        <taxon>Pseudomonadati</taxon>
        <taxon>Pseudomonadota</taxon>
        <taxon>Betaproteobacteria</taxon>
        <taxon>Burkholderiales</taxon>
        <taxon>Alcaligenaceae</taxon>
        <taxon>Achromobacter</taxon>
    </lineage>
</organism>
<keyword evidence="2" id="KW-1185">Reference proteome</keyword>
<reference evidence="1 2" key="1">
    <citation type="submission" date="2023-08" db="EMBL/GenBank/DDBJ databases">
        <title>Achromobacter seleniivolatilans sp. nov., isolated from seleniferous soil.</title>
        <authorList>
            <person name="Zhang S."/>
            <person name="Li K."/>
            <person name="Peng J."/>
            <person name="Zhao Q."/>
            <person name="Wang H."/>
            <person name="Guo Y."/>
        </authorList>
    </citation>
    <scope>NUCLEOTIDE SEQUENCE [LARGE SCALE GENOMIC DNA]</scope>
    <source>
        <strain evidence="1 2">R39</strain>
    </source>
</reference>
<protein>
    <submittedName>
        <fullName evidence="1">Uncharacterized protein</fullName>
    </submittedName>
</protein>
<dbReference type="EMBL" id="CP132976">
    <property type="protein sequence ID" value="WMD19133.1"/>
    <property type="molecule type" value="Genomic_DNA"/>
</dbReference>